<protein>
    <submittedName>
        <fullName evidence="2">Uncharacterized protein</fullName>
    </submittedName>
</protein>
<dbReference type="AlphaFoldDB" id="A0AAE3NQW3"/>
<proteinExistence type="predicted"/>
<evidence type="ECO:0000256" key="1">
    <source>
        <dbReference type="SAM" id="SignalP"/>
    </source>
</evidence>
<dbReference type="Proteomes" id="UP001220964">
    <property type="component" value="Unassembled WGS sequence"/>
</dbReference>
<evidence type="ECO:0000313" key="2">
    <source>
        <dbReference type="EMBL" id="MDF0600416.1"/>
    </source>
</evidence>
<evidence type="ECO:0000313" key="3">
    <source>
        <dbReference type="Proteomes" id="UP001220964"/>
    </source>
</evidence>
<comment type="caution">
    <text evidence="2">The sequence shown here is derived from an EMBL/GenBank/DDBJ whole genome shotgun (WGS) entry which is preliminary data.</text>
</comment>
<keyword evidence="3" id="KW-1185">Reference proteome</keyword>
<organism evidence="2 3">
    <name type="scientific">Psychromarinibacter sediminicola</name>
    <dbReference type="NCBI Taxonomy" id="3033385"/>
    <lineage>
        <taxon>Bacteria</taxon>
        <taxon>Pseudomonadati</taxon>
        <taxon>Pseudomonadota</taxon>
        <taxon>Alphaproteobacteria</taxon>
        <taxon>Rhodobacterales</taxon>
        <taxon>Paracoccaceae</taxon>
        <taxon>Psychromarinibacter</taxon>
    </lineage>
</organism>
<keyword evidence="1" id="KW-0732">Signal</keyword>
<name>A0AAE3NQW3_9RHOB</name>
<dbReference type="RefSeq" id="WP_275566560.1">
    <property type="nucleotide sequence ID" value="NZ_JARGYC010000012.1"/>
</dbReference>
<feature type="chain" id="PRO_5042144320" evidence="1">
    <location>
        <begin position="20"/>
        <end position="161"/>
    </location>
</feature>
<dbReference type="EMBL" id="JARGYC010000012">
    <property type="protein sequence ID" value="MDF0600416.1"/>
    <property type="molecule type" value="Genomic_DNA"/>
</dbReference>
<sequence length="161" mass="17149">MPLRRLVFAAVLLAGPAGADETPEARLWMRMLCEGTGPGGSAFAMVVQQAPGMLDASWFVPGGSNYGKPVPTVVPLDLQIFLEAPSDLPQEPYAAARDLRQRRPDRVTRADGYRRDATLTAAWSGEAGWLEVTDGAGVFRDAALGLAIELRCAGPWAVPGD</sequence>
<reference evidence="2" key="1">
    <citation type="submission" date="2023-03" db="EMBL/GenBank/DDBJ databases">
        <title>Multiphase analysis and comparison of six strains from genera Psychromarinibacter, Lutimaribacter, and Maritimibacter, including a novel species: Psychromarinibacter sediminicola sp. nov.</title>
        <authorList>
            <person name="Wang Y.-H."/>
            <person name="Ye M.-Q."/>
            <person name="Du Z.-J."/>
        </authorList>
    </citation>
    <scope>NUCLEOTIDE SEQUENCE</scope>
    <source>
        <strain evidence="2">C21-152</strain>
    </source>
</reference>
<feature type="signal peptide" evidence="1">
    <location>
        <begin position="1"/>
        <end position="19"/>
    </location>
</feature>
<gene>
    <name evidence="2" type="ORF">P1J78_06715</name>
</gene>
<accession>A0AAE3NQW3</accession>